<dbReference type="InterPro" id="IPR013815">
    <property type="entry name" value="ATP_grasp_subdomain_1"/>
</dbReference>
<evidence type="ECO:0000256" key="2">
    <source>
        <dbReference type="ARBA" id="ARBA00022741"/>
    </source>
</evidence>
<feature type="domain" description="ATP-grasp" evidence="5">
    <location>
        <begin position="115"/>
        <end position="309"/>
    </location>
</feature>
<reference evidence="7" key="1">
    <citation type="journal article" date="2019" name="Int. J. Syst. Evol. Microbiol.">
        <title>The Global Catalogue of Microorganisms (GCM) 10K type strain sequencing project: providing services to taxonomists for standard genome sequencing and annotation.</title>
        <authorList>
            <consortium name="The Broad Institute Genomics Platform"/>
            <consortium name="The Broad Institute Genome Sequencing Center for Infectious Disease"/>
            <person name="Wu L."/>
            <person name="Ma J."/>
        </authorList>
    </citation>
    <scope>NUCLEOTIDE SEQUENCE [LARGE SCALE GENOMIC DNA]</scope>
    <source>
        <strain evidence="7">KCTC 13128</strain>
    </source>
</reference>
<dbReference type="PANTHER" id="PTHR43585">
    <property type="entry name" value="FUMIPYRROLE BIOSYNTHESIS PROTEIN C"/>
    <property type="match status" value="1"/>
</dbReference>
<dbReference type="SUPFAM" id="SSF56059">
    <property type="entry name" value="Glutathione synthetase ATP-binding domain-like"/>
    <property type="match status" value="1"/>
</dbReference>
<evidence type="ECO:0000313" key="6">
    <source>
        <dbReference type="EMBL" id="MFC3039701.1"/>
    </source>
</evidence>
<keyword evidence="1" id="KW-0436">Ligase</keyword>
<dbReference type="InterPro" id="IPR011761">
    <property type="entry name" value="ATP-grasp"/>
</dbReference>
<dbReference type="PROSITE" id="PS50975">
    <property type="entry name" value="ATP_GRASP"/>
    <property type="match status" value="1"/>
</dbReference>
<proteinExistence type="predicted"/>
<evidence type="ECO:0000259" key="5">
    <source>
        <dbReference type="PROSITE" id="PS50975"/>
    </source>
</evidence>
<dbReference type="InterPro" id="IPR040570">
    <property type="entry name" value="LAL_C2"/>
</dbReference>
<dbReference type="Gene3D" id="3.30.1490.20">
    <property type="entry name" value="ATP-grasp fold, A domain"/>
    <property type="match status" value="1"/>
</dbReference>
<name>A0ABV7CTG2_9BACI</name>
<evidence type="ECO:0000313" key="7">
    <source>
        <dbReference type="Proteomes" id="UP001595279"/>
    </source>
</evidence>
<evidence type="ECO:0000256" key="1">
    <source>
        <dbReference type="ARBA" id="ARBA00022598"/>
    </source>
</evidence>
<dbReference type="RefSeq" id="WP_390269654.1">
    <property type="nucleotide sequence ID" value="NZ_JBHRSA010000021.1"/>
</dbReference>
<dbReference type="Proteomes" id="UP001595279">
    <property type="component" value="Unassembled WGS sequence"/>
</dbReference>
<dbReference type="Pfam" id="PF13535">
    <property type="entry name" value="ATP-grasp_4"/>
    <property type="match status" value="1"/>
</dbReference>
<dbReference type="Gene3D" id="3.40.50.20">
    <property type="match status" value="1"/>
</dbReference>
<keyword evidence="7" id="KW-1185">Reference proteome</keyword>
<dbReference type="Gene3D" id="3.30.470.20">
    <property type="entry name" value="ATP-grasp fold, B domain"/>
    <property type="match status" value="1"/>
</dbReference>
<gene>
    <name evidence="6" type="ORF">ACFOGI_05510</name>
</gene>
<comment type="caution">
    <text evidence="6">The sequence shown here is derived from an EMBL/GenBank/DDBJ whole genome shotgun (WGS) entry which is preliminary data.</text>
</comment>
<keyword evidence="2 4" id="KW-0547">Nucleotide-binding</keyword>
<dbReference type="Pfam" id="PF18603">
    <property type="entry name" value="LAL_C2"/>
    <property type="match status" value="1"/>
</dbReference>
<organism evidence="6 7">
    <name type="scientific">Virgibacillus xinjiangensis</name>
    <dbReference type="NCBI Taxonomy" id="393090"/>
    <lineage>
        <taxon>Bacteria</taxon>
        <taxon>Bacillati</taxon>
        <taxon>Bacillota</taxon>
        <taxon>Bacilli</taxon>
        <taxon>Bacillales</taxon>
        <taxon>Bacillaceae</taxon>
        <taxon>Virgibacillus</taxon>
    </lineage>
</organism>
<dbReference type="EMBL" id="JBHRSA010000021">
    <property type="protein sequence ID" value="MFC3039701.1"/>
    <property type="molecule type" value="Genomic_DNA"/>
</dbReference>
<accession>A0ABV7CTG2</accession>
<sequence>MFNHHVLVIGAGNDRNGFFKTLLENRIQITYVGATYYNNYSHLVHRAIFFDTHDPNMWQGLVSELEEIHNTNPFHAVITLSELDVESASFLAKRFDLPHLDEEAARICRNKYKMRQKLSRDDIPSPLFNKVEKQEEVYAFAERIGYPLILKPTDNGGSVGVTRIHSRDEIDSKYEEVCRSSLNGELIAEQYIAGEEYSVEVIVQHQSVQVIAVVDKQVHSDAGYFVEVGHTLPSLALETTQNTLRKIAIQAVKSVGIDHGLAHVEIKQQNDGEFYVMEIGARAAGDLIPDLINYSYGWNYYKAVVDIALGKHYEPLPDTNSRYATIQFMLGRSSHYVRGFPQMDTKNPGIKDIKYNIRTGDQVKPIKANYSRLGHVMYVSDDKESLRDCDILCQKFSPILKQTDSSEEKEFSSES</sequence>
<keyword evidence="3 4" id="KW-0067">ATP-binding</keyword>
<dbReference type="PANTHER" id="PTHR43585:SF2">
    <property type="entry name" value="ATP-GRASP ENZYME FSQD"/>
    <property type="match status" value="1"/>
</dbReference>
<protein>
    <submittedName>
        <fullName evidence="6">ATP-grasp domain-containing protein</fullName>
    </submittedName>
</protein>
<evidence type="ECO:0000256" key="4">
    <source>
        <dbReference type="PROSITE-ProRule" id="PRU00409"/>
    </source>
</evidence>
<evidence type="ECO:0000256" key="3">
    <source>
        <dbReference type="ARBA" id="ARBA00022840"/>
    </source>
</evidence>
<dbReference type="InterPro" id="IPR052032">
    <property type="entry name" value="ATP-dep_AA_Ligase"/>
</dbReference>